<accession>A0ABD2YA87</accession>
<evidence type="ECO:0000313" key="2">
    <source>
        <dbReference type="Proteomes" id="UP001630127"/>
    </source>
</evidence>
<gene>
    <name evidence="1" type="ORF">ACH5RR_037549</name>
</gene>
<dbReference type="AlphaFoldDB" id="A0ABD2YA87"/>
<reference evidence="1 2" key="1">
    <citation type="submission" date="2024-11" db="EMBL/GenBank/DDBJ databases">
        <title>A near-complete genome assembly of Cinchona calisaya.</title>
        <authorList>
            <person name="Lian D.C."/>
            <person name="Zhao X.W."/>
            <person name="Wei L."/>
        </authorList>
    </citation>
    <scope>NUCLEOTIDE SEQUENCE [LARGE SCALE GENOMIC DNA]</scope>
    <source>
        <tissue evidence="1">Nenye</tissue>
    </source>
</reference>
<name>A0ABD2YA87_9GENT</name>
<proteinExistence type="predicted"/>
<comment type="caution">
    <text evidence="1">The sequence shown here is derived from an EMBL/GenBank/DDBJ whole genome shotgun (WGS) entry which is preliminary data.</text>
</comment>
<sequence>MVNGRKTNLLPCQYLELKVNRQTKPAAGKLLKSEKKGVATSLEDSLVLSALPKGSLEPNVVNEKHFRIAFPAAHVEPNLQSVPSPGIGH</sequence>
<organism evidence="1 2">
    <name type="scientific">Cinchona calisaya</name>
    <dbReference type="NCBI Taxonomy" id="153742"/>
    <lineage>
        <taxon>Eukaryota</taxon>
        <taxon>Viridiplantae</taxon>
        <taxon>Streptophyta</taxon>
        <taxon>Embryophyta</taxon>
        <taxon>Tracheophyta</taxon>
        <taxon>Spermatophyta</taxon>
        <taxon>Magnoliopsida</taxon>
        <taxon>eudicotyledons</taxon>
        <taxon>Gunneridae</taxon>
        <taxon>Pentapetalae</taxon>
        <taxon>asterids</taxon>
        <taxon>lamiids</taxon>
        <taxon>Gentianales</taxon>
        <taxon>Rubiaceae</taxon>
        <taxon>Cinchonoideae</taxon>
        <taxon>Cinchoneae</taxon>
        <taxon>Cinchona</taxon>
    </lineage>
</organism>
<dbReference type="EMBL" id="JBJUIK010000015">
    <property type="protein sequence ID" value="KAL3503100.1"/>
    <property type="molecule type" value="Genomic_DNA"/>
</dbReference>
<protein>
    <submittedName>
        <fullName evidence="1">Uncharacterized protein</fullName>
    </submittedName>
</protein>
<dbReference type="Proteomes" id="UP001630127">
    <property type="component" value="Unassembled WGS sequence"/>
</dbReference>
<evidence type="ECO:0000313" key="1">
    <source>
        <dbReference type="EMBL" id="KAL3503100.1"/>
    </source>
</evidence>
<keyword evidence="2" id="KW-1185">Reference proteome</keyword>